<accession>A0A2F0Q4V4</accession>
<dbReference type="AlphaFoldDB" id="A0A2F0Q4V4"/>
<sequence>MQYKTKADLDRSIDELKKLSRTFSRQYLYTNESRANFSLEIDQLIQFAKRDISIHCTSYAGAIRDIEDETNHLKRQAFAIDAGRNTLYISIEKKKSNNTTNLILKQIGFVGGGTQIFAGVGTCAATLGMTCGSFGLPLIAQGTNNIYENGYYLLFRKDKSGSVRNAYRYTAKALGYSQDTADTIYGTVDLSLSGYGIIRKTLKPDAWRLYRYINSDFIRGWQEMGRTGLTIEVISDLTTGSGMYELIKDNQRK</sequence>
<gene>
    <name evidence="1" type="ORF">AN695_0200630</name>
</gene>
<comment type="caution">
    <text evidence="1">The sequence shown here is derived from an EMBL/GenBank/DDBJ whole genome shotgun (WGS) entry which is preliminary data.</text>
</comment>
<name>A0A2F0Q4V4_SERMA</name>
<dbReference type="Pfam" id="PF13988">
    <property type="entry name" value="DUF4225"/>
    <property type="match status" value="1"/>
</dbReference>
<dbReference type="InterPro" id="IPR025320">
    <property type="entry name" value="DUF4225"/>
</dbReference>
<dbReference type="Proteomes" id="UP000050489">
    <property type="component" value="Unassembled WGS sequence"/>
</dbReference>
<dbReference type="EMBL" id="LJEX02000001">
    <property type="protein sequence ID" value="OCO91337.1"/>
    <property type="molecule type" value="Genomic_DNA"/>
</dbReference>
<evidence type="ECO:0008006" key="3">
    <source>
        <dbReference type="Google" id="ProtNLM"/>
    </source>
</evidence>
<organism evidence="1 2">
    <name type="scientific">Serratia marcescens</name>
    <dbReference type="NCBI Taxonomy" id="615"/>
    <lineage>
        <taxon>Bacteria</taxon>
        <taxon>Pseudomonadati</taxon>
        <taxon>Pseudomonadota</taxon>
        <taxon>Gammaproteobacteria</taxon>
        <taxon>Enterobacterales</taxon>
        <taxon>Yersiniaceae</taxon>
        <taxon>Serratia</taxon>
    </lineage>
</organism>
<evidence type="ECO:0000313" key="2">
    <source>
        <dbReference type="Proteomes" id="UP000050489"/>
    </source>
</evidence>
<reference evidence="2" key="1">
    <citation type="submission" date="2016-04" db="EMBL/GenBank/DDBJ databases">
        <authorList>
            <person name="Osei Sekyere J."/>
            <person name="Sivertsen A."/>
            <person name="Pedersen A.T."/>
            <person name="Sundsfjord A."/>
        </authorList>
    </citation>
    <scope>NUCLEOTIDE SEQUENCE [LARGE SCALE GENOMIC DNA]</scope>
    <source>
        <strain evidence="2">945174350</strain>
    </source>
</reference>
<dbReference type="RefSeq" id="WP_055316353.1">
    <property type="nucleotide sequence ID" value="NZ_CADDTT010000055.1"/>
</dbReference>
<protein>
    <recommendedName>
        <fullName evidence="3">DUF4225 domain-containing protein</fullName>
    </recommendedName>
</protein>
<evidence type="ECO:0000313" key="1">
    <source>
        <dbReference type="EMBL" id="OCO91337.1"/>
    </source>
</evidence>
<proteinExistence type="predicted"/>